<keyword evidence="1" id="KW-0472">Membrane</keyword>
<feature type="transmembrane region" description="Helical" evidence="1">
    <location>
        <begin position="12"/>
        <end position="30"/>
    </location>
</feature>
<accession>A0ABN3NRF9</accession>
<protein>
    <recommendedName>
        <fullName evidence="2">VTT domain-containing protein</fullName>
    </recommendedName>
</protein>
<dbReference type="InterPro" id="IPR032816">
    <property type="entry name" value="VTT_dom"/>
</dbReference>
<dbReference type="EMBL" id="BAAARY010000025">
    <property type="protein sequence ID" value="GAA2531371.1"/>
    <property type="molecule type" value="Genomic_DNA"/>
</dbReference>
<evidence type="ECO:0000256" key="1">
    <source>
        <dbReference type="SAM" id="Phobius"/>
    </source>
</evidence>
<dbReference type="Pfam" id="PF09335">
    <property type="entry name" value="VTT_dom"/>
    <property type="match status" value="1"/>
</dbReference>
<feature type="domain" description="VTT" evidence="2">
    <location>
        <begin position="68"/>
        <end position="178"/>
    </location>
</feature>
<feature type="transmembrane region" description="Helical" evidence="1">
    <location>
        <begin position="80"/>
        <end position="104"/>
    </location>
</feature>
<comment type="caution">
    <text evidence="3">The sequence shown here is derived from an EMBL/GenBank/DDBJ whole genome shotgun (WGS) entry which is preliminary data.</text>
</comment>
<evidence type="ECO:0000259" key="2">
    <source>
        <dbReference type="Pfam" id="PF09335"/>
    </source>
</evidence>
<feature type="transmembrane region" description="Helical" evidence="1">
    <location>
        <begin position="184"/>
        <end position="202"/>
    </location>
</feature>
<gene>
    <name evidence="3" type="ORF">GCM10010201_33650</name>
</gene>
<feature type="transmembrane region" description="Helical" evidence="1">
    <location>
        <begin position="158"/>
        <end position="178"/>
    </location>
</feature>
<evidence type="ECO:0000313" key="4">
    <source>
        <dbReference type="Proteomes" id="UP001499978"/>
    </source>
</evidence>
<dbReference type="Proteomes" id="UP001499978">
    <property type="component" value="Unassembled WGS sequence"/>
</dbReference>
<reference evidence="3 4" key="1">
    <citation type="journal article" date="2019" name="Int. J. Syst. Evol. Microbiol.">
        <title>The Global Catalogue of Microorganisms (GCM) 10K type strain sequencing project: providing services to taxonomists for standard genome sequencing and annotation.</title>
        <authorList>
            <consortium name="The Broad Institute Genomics Platform"/>
            <consortium name="The Broad Institute Genome Sequencing Center for Infectious Disease"/>
            <person name="Wu L."/>
            <person name="Ma J."/>
        </authorList>
    </citation>
    <scope>NUCLEOTIDE SEQUENCE [LARGE SCALE GENOMIC DNA]</scope>
    <source>
        <strain evidence="3 4">JCM 3367</strain>
    </source>
</reference>
<sequence>MILESTCAQRRFVAAVSGTAVLALGGFTVAEMTRTPFLSADVWTSGTAPAWLAAVGVALLLADVVLPVPSSVVMIFLGSALGFPAAAATSWLAGTGSALLGYVIGRRLGRRASPPAAMARRLSTHAVLTIALTRPLPILAETVAVAAGMLPGMTWRRVTAGAMLGSVPPAILFSLAGASAHDRTGMLLIPGCILLNGVVWAVERAYHGRAAATA</sequence>
<keyword evidence="1" id="KW-0812">Transmembrane</keyword>
<name>A0ABN3NRF9_9ACTN</name>
<keyword evidence="1" id="KW-1133">Transmembrane helix</keyword>
<feature type="transmembrane region" description="Helical" evidence="1">
    <location>
        <begin position="124"/>
        <end position="146"/>
    </location>
</feature>
<organism evidence="3 4">
    <name type="scientific">Pilimelia columellifera subsp. columellifera</name>
    <dbReference type="NCBI Taxonomy" id="706583"/>
    <lineage>
        <taxon>Bacteria</taxon>
        <taxon>Bacillati</taxon>
        <taxon>Actinomycetota</taxon>
        <taxon>Actinomycetes</taxon>
        <taxon>Micromonosporales</taxon>
        <taxon>Micromonosporaceae</taxon>
        <taxon>Pilimelia</taxon>
    </lineage>
</organism>
<evidence type="ECO:0000313" key="3">
    <source>
        <dbReference type="EMBL" id="GAA2531371.1"/>
    </source>
</evidence>
<proteinExistence type="predicted"/>
<keyword evidence="4" id="KW-1185">Reference proteome</keyword>
<dbReference type="RefSeq" id="WP_344174241.1">
    <property type="nucleotide sequence ID" value="NZ_BAAARY010000025.1"/>
</dbReference>